<feature type="compositionally biased region" description="Polar residues" evidence="1">
    <location>
        <begin position="30"/>
        <end position="45"/>
    </location>
</feature>
<dbReference type="OrthoDB" id="5423818at2759"/>
<accession>F0XJW7</accession>
<evidence type="ECO:0000313" key="2">
    <source>
        <dbReference type="EMBL" id="EFX02022.1"/>
    </source>
</evidence>
<name>F0XJW7_GROCL</name>
<feature type="compositionally biased region" description="Polar residues" evidence="1">
    <location>
        <begin position="1"/>
        <end position="15"/>
    </location>
</feature>
<dbReference type="eggNOG" id="ENOG502SNS1">
    <property type="taxonomic scope" value="Eukaryota"/>
</dbReference>
<dbReference type="InParanoid" id="F0XJW7"/>
<feature type="compositionally biased region" description="Polar residues" evidence="1">
    <location>
        <begin position="64"/>
        <end position="74"/>
    </location>
</feature>
<evidence type="ECO:0000256" key="1">
    <source>
        <dbReference type="SAM" id="MobiDB-lite"/>
    </source>
</evidence>
<sequence>MSTDFSYLLGPTNSEAMRGTTEDGALLPGDSQSPGSLLSHTQSRSIDSHYDNLGGNSLAMPSMHPNSLYSPSKTQTRLPLSLPLQQFPDCLTRLPSTDPVHRYGTRLMVQVLRSYPAMMLRRETFPPFIHARNGRGTQTLPAPLANCMGIAQLFAGRSPETRSFLWHSIRCESQHAMNNAYSMSKEDLLASVQVQMIFLIMRVVDEAIDPPELNYELLWIFKLLCTRFAEVGMPDGEATIAANTEWEEWVQTESKIRTALTFFVISQIVSVYTGIKCGHMDEFQSIPLCSAKTLWEARTDVDWASERALTLQRGDGLQTIGDLMQLQSMCGGSQQERALDSWNASADGLGHLLGIAASMVSCAEKKSIGTF</sequence>
<dbReference type="EMBL" id="GL629782">
    <property type="protein sequence ID" value="EFX02022.1"/>
    <property type="molecule type" value="Genomic_DNA"/>
</dbReference>
<reference evidence="2 3" key="1">
    <citation type="journal article" date="2011" name="Proc. Natl. Acad. Sci. U.S.A.">
        <title>Genome and transcriptome analyses of the mountain pine beetle-fungal symbiont Grosmannia clavigera, a lodgepole pine pathogen.</title>
        <authorList>
            <person name="DiGuistini S."/>
            <person name="Wang Y."/>
            <person name="Liao N.Y."/>
            <person name="Taylor G."/>
            <person name="Tanguay P."/>
            <person name="Feau N."/>
            <person name="Henrissat B."/>
            <person name="Chan S.K."/>
            <person name="Hesse-Orce U."/>
            <person name="Alamouti S.M."/>
            <person name="Tsui C.K.M."/>
            <person name="Docking R.T."/>
            <person name="Levasseur A."/>
            <person name="Haridas S."/>
            <person name="Robertson G."/>
            <person name="Birol I."/>
            <person name="Holt R.A."/>
            <person name="Marra M.A."/>
            <person name="Hamelin R.C."/>
            <person name="Hirst M."/>
            <person name="Jones S.J.M."/>
            <person name="Bohlmann J."/>
            <person name="Breuil C."/>
        </authorList>
    </citation>
    <scope>NUCLEOTIDE SEQUENCE [LARGE SCALE GENOMIC DNA]</scope>
    <source>
        <strain evidence="3">kw1407 / UAMH 11150</strain>
    </source>
</reference>
<dbReference type="STRING" id="655863.F0XJW7"/>
<evidence type="ECO:0000313" key="3">
    <source>
        <dbReference type="Proteomes" id="UP000007796"/>
    </source>
</evidence>
<dbReference type="AlphaFoldDB" id="F0XJW7"/>
<feature type="region of interest" description="Disordered" evidence="1">
    <location>
        <begin position="1"/>
        <end position="74"/>
    </location>
</feature>
<dbReference type="HOGENOM" id="CLU_044368_1_0_1"/>
<dbReference type="RefSeq" id="XP_014171504.1">
    <property type="nucleotide sequence ID" value="XM_014316029.1"/>
</dbReference>
<dbReference type="Proteomes" id="UP000007796">
    <property type="component" value="Unassembled WGS sequence"/>
</dbReference>
<keyword evidence="3" id="KW-1185">Reference proteome</keyword>
<protein>
    <submittedName>
        <fullName evidence="2">C6 zinc finger domain containing protein</fullName>
    </submittedName>
</protein>
<dbReference type="GeneID" id="25975020"/>
<gene>
    <name evidence="2" type="ORF">CMQ_2071</name>
</gene>
<proteinExistence type="predicted"/>
<organism evidence="3">
    <name type="scientific">Grosmannia clavigera (strain kw1407 / UAMH 11150)</name>
    <name type="common">Blue stain fungus</name>
    <name type="synonym">Graphiocladiella clavigera</name>
    <dbReference type="NCBI Taxonomy" id="655863"/>
    <lineage>
        <taxon>Eukaryota</taxon>
        <taxon>Fungi</taxon>
        <taxon>Dikarya</taxon>
        <taxon>Ascomycota</taxon>
        <taxon>Pezizomycotina</taxon>
        <taxon>Sordariomycetes</taxon>
        <taxon>Sordariomycetidae</taxon>
        <taxon>Ophiostomatales</taxon>
        <taxon>Ophiostomataceae</taxon>
        <taxon>Leptographium</taxon>
    </lineage>
</organism>